<evidence type="ECO:0000256" key="2">
    <source>
        <dbReference type="ARBA" id="ARBA00008524"/>
    </source>
</evidence>
<evidence type="ECO:0000256" key="6">
    <source>
        <dbReference type="ARBA" id="ARBA00022825"/>
    </source>
</evidence>
<dbReference type="Pfam" id="PF14684">
    <property type="entry name" value="Tricorn_C1"/>
    <property type="match status" value="1"/>
</dbReference>
<dbReference type="GO" id="GO:0006508">
    <property type="term" value="P:proteolysis"/>
    <property type="evidence" value="ECO:0007669"/>
    <property type="project" value="UniProtKB-UniRule"/>
</dbReference>
<evidence type="ECO:0000256" key="9">
    <source>
        <dbReference type="SAM" id="SignalP"/>
    </source>
</evidence>
<evidence type="ECO:0000256" key="3">
    <source>
        <dbReference type="ARBA" id="ARBA00022490"/>
    </source>
</evidence>
<dbReference type="Gene3D" id="2.120.10.60">
    <property type="entry name" value="Tricorn protease N-terminal domain"/>
    <property type="match status" value="1"/>
</dbReference>
<dbReference type="PANTHER" id="PTHR43253:SF1">
    <property type="entry name" value="TRICORN PROTEASE HOMOLOG 2-RELATED"/>
    <property type="match status" value="1"/>
</dbReference>
<keyword evidence="5 7" id="KW-0378">Hydrolase</keyword>
<evidence type="ECO:0000256" key="8">
    <source>
        <dbReference type="PIRSR" id="PIRSR036421-1"/>
    </source>
</evidence>
<accession>A0A9X3YNS7</accession>
<dbReference type="EMBL" id="JAOVZO020000018">
    <property type="protein sequence ID" value="MDC8014116.1"/>
    <property type="molecule type" value="Genomic_DNA"/>
</dbReference>
<dbReference type="InterPro" id="IPR029045">
    <property type="entry name" value="ClpP/crotonase-like_dom_sf"/>
</dbReference>
<dbReference type="InterPro" id="IPR012393">
    <property type="entry name" value="Tricorn_protease"/>
</dbReference>
<feature type="active site" description="Nucleophile" evidence="8">
    <location>
        <position position="981"/>
    </location>
</feature>
<dbReference type="InterPro" id="IPR036034">
    <property type="entry name" value="PDZ_sf"/>
</dbReference>
<dbReference type="RefSeq" id="WP_272842013.1">
    <property type="nucleotide sequence ID" value="NZ_JAOVZO020000018.1"/>
</dbReference>
<proteinExistence type="inferred from homology"/>
<keyword evidence="4 7" id="KW-0645">Protease</keyword>
<evidence type="ECO:0000313" key="11">
    <source>
        <dbReference type="EMBL" id="MDC8014116.1"/>
    </source>
</evidence>
<dbReference type="InterPro" id="IPR028204">
    <property type="entry name" value="Tricorn_C1"/>
</dbReference>
<evidence type="ECO:0000256" key="4">
    <source>
        <dbReference type="ARBA" id="ARBA00022670"/>
    </source>
</evidence>
<dbReference type="Pfam" id="PF26549">
    <property type="entry name" value="Tricorn_N"/>
    <property type="match status" value="1"/>
</dbReference>
<sequence length="1094" mass="119909">MPTPFVAAALLAAASTAPADGATRLLRFPDICGESIAFVYGGDVYRVPAAGGIAQRLTSHAGTELYPKFSPDCATIAFSAEYDGSRQVYVIPAGGGTPRQLTWYNDVGPQPQRRGTDYRVLDFSPDGKNVLVRANRAPYATNIGTPYLVPVDGGLETPLPMPEAGGGMFSPDGKSVVYTPIDSDFRSWKRYRGGLAPDVWTYDLVHNTSQRLTDAKSTDHQPMWVGDTLYFVSDRNGQNLNLWAMNVDGSHQRAVTQFADYDVLWPSAGKDAIVFEQAGYVWRFDPKTQTAARVDIRVTGDLPQALPQWKKAAASVESFDLSPGGERAVFGARGEIFTVPAKNGEIRNISKTPQAREIGVTWSPDGKSIAYLSDASGEYEIYVRAQDGSGEPRRLTTDGDTWRFPPAWSPDSRKLAYADKHQRLRILDVATGKQTDVDRGVYDDIADGNDATQYTWSPDSVWLAYTKTNAAYLREIWVYSVASGHKGAVTEPTTPAFNPVFDPQGRWLYFLSNRDWNLTFSAYEQNYLYTNATRPYAVTLAQNGPALYPLKTDEVKPAAAPETKGAGKSDKKDAKPAAPVVRIDFDGITNRVAALKAPAGNYSALAAADGVVYYLSGNPREQQGLELKRLALDDDKDKSVAANVADYRLSRTGSHILLRQGERYGIVKAEAAQDFNAGALNLDRMEAMVDPRVEWQQEYTDAWRILRDWFYDPGVHGGIERWNQVRERYAAWVPYVATRADLDYVMHEVAGEANAGHVYVQQSPDAPKVERRQGGLLGATFATDASGYFRFAKIYAGQNWSPALRSPLTETGVGVREGDYLIAVDGVDARSVKNPYALLQGKGEQVVSLRVNGKPGEAGARDVRVRTITSEAGLRYADWVASRRALVDKLSNGRIGYIHVPNTAEDGNRELNRGLLAYHHKEALIVDERYNGGGFIPDRMIELLTRKPLNYWKRRDLEPGATPLLSHDGPKAMLINAPSGSGGDAFPYYFKKLKLGTVIGTRTWGGLIGISGNPQLADGGVLLAATFRFMDTDGKWAVEDEGVSPDIEVIDRPELVASGRDPGVEKAVEVLLKQLPPTPRAPIAAPPSPTRFGD</sequence>
<keyword evidence="6 7" id="KW-0720">Serine protease</keyword>
<dbReference type="InterPro" id="IPR005151">
    <property type="entry name" value="Tail-specific_protease"/>
</dbReference>
<dbReference type="SMART" id="SM00245">
    <property type="entry name" value="TSPc"/>
    <property type="match status" value="1"/>
</dbReference>
<dbReference type="PANTHER" id="PTHR43253">
    <property type="entry name" value="TRICORN PROTEASE HOMOLOG 2-RELATED"/>
    <property type="match status" value="1"/>
</dbReference>
<feature type="active site" description="Charge relay system" evidence="8">
    <location>
        <position position="757"/>
    </location>
</feature>
<comment type="similarity">
    <text evidence="2 7">Belongs to the peptidase S41B family.</text>
</comment>
<dbReference type="SUPFAM" id="SSF52096">
    <property type="entry name" value="ClpP/crotonase"/>
    <property type="match status" value="1"/>
</dbReference>
<comment type="caution">
    <text evidence="11">The sequence shown here is derived from an EMBL/GenBank/DDBJ whole genome shotgun (WGS) entry which is preliminary data.</text>
</comment>
<evidence type="ECO:0000313" key="12">
    <source>
        <dbReference type="Proteomes" id="UP001139971"/>
    </source>
</evidence>
<keyword evidence="9" id="KW-0732">Signal</keyword>
<feature type="domain" description="Tail specific protease" evidence="10">
    <location>
        <begin position="860"/>
        <end position="1050"/>
    </location>
</feature>
<gene>
    <name evidence="11" type="ORF">OD750_016345</name>
</gene>
<feature type="signal peptide" evidence="9">
    <location>
        <begin position="1"/>
        <end position="19"/>
    </location>
</feature>
<dbReference type="GO" id="GO:0008236">
    <property type="term" value="F:serine-type peptidase activity"/>
    <property type="evidence" value="ECO:0007669"/>
    <property type="project" value="UniProtKB-UniRule"/>
</dbReference>
<evidence type="ECO:0000256" key="5">
    <source>
        <dbReference type="ARBA" id="ARBA00022801"/>
    </source>
</evidence>
<evidence type="ECO:0000259" key="10">
    <source>
        <dbReference type="SMART" id="SM00245"/>
    </source>
</evidence>
<dbReference type="Gene3D" id="3.30.750.44">
    <property type="match status" value="1"/>
</dbReference>
<dbReference type="GO" id="GO:0005737">
    <property type="term" value="C:cytoplasm"/>
    <property type="evidence" value="ECO:0007669"/>
    <property type="project" value="UniProtKB-SubCell"/>
</dbReference>
<organism evidence="11 12">
    <name type="scientific">Tahibacter soli</name>
    <dbReference type="NCBI Taxonomy" id="2983605"/>
    <lineage>
        <taxon>Bacteria</taxon>
        <taxon>Pseudomonadati</taxon>
        <taxon>Pseudomonadota</taxon>
        <taxon>Gammaproteobacteria</taxon>
        <taxon>Lysobacterales</taxon>
        <taxon>Rhodanobacteraceae</taxon>
        <taxon>Tahibacter</taxon>
    </lineage>
</organism>
<name>A0A9X3YNS7_9GAMM</name>
<dbReference type="Gene3D" id="2.130.10.10">
    <property type="entry name" value="YVTN repeat-like/Quinoprotein amine dehydrogenase"/>
    <property type="match status" value="1"/>
</dbReference>
<comment type="subcellular location">
    <subcellularLocation>
        <location evidence="1 7">Cytoplasm</location>
    </subcellularLocation>
</comment>
<dbReference type="Pfam" id="PF26550">
    <property type="entry name" value="Tricorn_2nd"/>
    <property type="match status" value="1"/>
</dbReference>
<protein>
    <recommendedName>
        <fullName evidence="7">Tricorn protease homolog</fullName>
        <ecNumber evidence="7">3.4.21.-</ecNumber>
    </recommendedName>
</protein>
<dbReference type="Gene3D" id="3.90.226.10">
    <property type="entry name" value="2-enoyl-CoA Hydratase, Chain A, domain 1"/>
    <property type="match status" value="1"/>
</dbReference>
<evidence type="ECO:0000256" key="1">
    <source>
        <dbReference type="ARBA" id="ARBA00004496"/>
    </source>
</evidence>
<feature type="chain" id="PRO_5040754739" description="Tricorn protease homolog" evidence="9">
    <location>
        <begin position="20"/>
        <end position="1094"/>
    </location>
</feature>
<dbReference type="PIRSF" id="PIRSF036421">
    <property type="entry name" value="Tricorn_protease"/>
    <property type="match status" value="1"/>
</dbReference>
<feature type="active site" description="Charge relay system" evidence="8">
    <location>
        <position position="1039"/>
    </location>
</feature>
<dbReference type="InterPro" id="IPR015943">
    <property type="entry name" value="WD40/YVTN_repeat-like_dom_sf"/>
</dbReference>
<keyword evidence="12" id="KW-1185">Reference proteome</keyword>
<dbReference type="Gene3D" id="2.30.42.10">
    <property type="match status" value="1"/>
</dbReference>
<comment type="function">
    <text evidence="7">Degrades oligopeptides.</text>
</comment>
<dbReference type="EC" id="3.4.21.-" evidence="7"/>
<dbReference type="Proteomes" id="UP001139971">
    <property type="component" value="Unassembled WGS sequence"/>
</dbReference>
<evidence type="ECO:0000256" key="7">
    <source>
        <dbReference type="PIRNR" id="PIRNR036421"/>
    </source>
</evidence>
<keyword evidence="3 7" id="KW-0963">Cytoplasm</keyword>
<dbReference type="Pfam" id="PF03572">
    <property type="entry name" value="Peptidase_S41"/>
    <property type="match status" value="1"/>
</dbReference>
<dbReference type="InterPro" id="IPR029414">
    <property type="entry name" value="Tricorn_PDZ"/>
</dbReference>
<dbReference type="SUPFAM" id="SSF50156">
    <property type="entry name" value="PDZ domain-like"/>
    <property type="match status" value="1"/>
</dbReference>
<dbReference type="SUPFAM" id="SSF69304">
    <property type="entry name" value="Tricorn protease N-terminal domain"/>
    <property type="match status" value="2"/>
</dbReference>
<dbReference type="CDD" id="cd07562">
    <property type="entry name" value="Peptidase_S41_TRI"/>
    <property type="match status" value="1"/>
</dbReference>
<dbReference type="AlphaFoldDB" id="A0A9X3YNS7"/>
<reference evidence="11" key="1">
    <citation type="submission" date="2023-02" db="EMBL/GenBank/DDBJ databases">
        <title>Tahibacter soli sp. nov. isolated from soil.</title>
        <authorList>
            <person name="Baek J.H."/>
            <person name="Lee J.K."/>
            <person name="Choi D.G."/>
            <person name="Jeon C.O."/>
        </authorList>
    </citation>
    <scope>NUCLEOTIDE SEQUENCE</scope>
    <source>
        <strain evidence="11">BL</strain>
    </source>
</reference>
<dbReference type="Pfam" id="PF14685">
    <property type="entry name" value="PDZ_Tricorn"/>
    <property type="match status" value="1"/>
</dbReference>